<dbReference type="InterPro" id="IPR022657">
    <property type="entry name" value="De-COase2_CS"/>
</dbReference>
<dbReference type="GO" id="GO:0016831">
    <property type="term" value="F:carboxy-lyase activity"/>
    <property type="evidence" value="ECO:0007669"/>
    <property type="project" value="UniProtKB-ARBA"/>
</dbReference>
<comment type="cofactor">
    <cofactor evidence="1 7">
        <name>pyridoxal 5'-phosphate</name>
        <dbReference type="ChEBI" id="CHEBI:597326"/>
    </cofactor>
</comment>
<dbReference type="PROSITE" id="PS00879">
    <property type="entry name" value="ODR_DC_2_2"/>
    <property type="match status" value="1"/>
</dbReference>
<dbReference type="InterPro" id="IPR000183">
    <property type="entry name" value="Orn/DAP/Arg_de-COase"/>
</dbReference>
<evidence type="ECO:0000259" key="11">
    <source>
        <dbReference type="Pfam" id="PF02784"/>
    </source>
</evidence>
<evidence type="ECO:0000256" key="7">
    <source>
        <dbReference type="PIRSR" id="PIRSR600183-50"/>
    </source>
</evidence>
<evidence type="ECO:0000256" key="2">
    <source>
        <dbReference type="ARBA" id="ARBA00008872"/>
    </source>
</evidence>
<dbReference type="InterPro" id="IPR022644">
    <property type="entry name" value="De-COase2_N"/>
</dbReference>
<dbReference type="Gene3D" id="3.20.20.10">
    <property type="entry name" value="Alanine racemase"/>
    <property type="match status" value="1"/>
</dbReference>
<feature type="active site" description="Proton donor" evidence="7">
    <location>
        <position position="363"/>
    </location>
</feature>
<dbReference type="PROSITE" id="PS00878">
    <property type="entry name" value="ODR_DC_2_1"/>
    <property type="match status" value="1"/>
</dbReference>
<keyword evidence="3 7" id="KW-0663">Pyridoxal phosphate</keyword>
<comment type="similarity">
    <text evidence="2 8">Belongs to the Orn/Lys/Arg decarboxylase class-II family.</text>
</comment>
<dbReference type="PRINTS" id="PR01182">
    <property type="entry name" value="ORNDCRBXLASE"/>
</dbReference>
<dbReference type="Ensembl" id="ENSCWAT00000025242.1">
    <property type="protein sequence ID" value="ENSCWAP00000023288.1"/>
    <property type="gene ID" value="ENSCWAG00000017582.1"/>
</dbReference>
<dbReference type="InterPro" id="IPR022653">
    <property type="entry name" value="De-COase2_pyr-phos_BS"/>
</dbReference>
<evidence type="ECO:0000313" key="12">
    <source>
        <dbReference type="Ensembl" id="ENSCWAP00000023288.1"/>
    </source>
</evidence>
<dbReference type="GeneTree" id="ENSGT00950000182995"/>
<dbReference type="PRINTS" id="PR01179">
    <property type="entry name" value="ODADCRBXLASE"/>
</dbReference>
<keyword evidence="13" id="KW-1185">Reference proteome</keyword>
<dbReference type="InterPro" id="IPR009006">
    <property type="entry name" value="Ala_racemase/Decarboxylase_C"/>
</dbReference>
<evidence type="ECO:0000313" key="13">
    <source>
        <dbReference type="Proteomes" id="UP000694540"/>
    </source>
</evidence>
<dbReference type="Gene3D" id="2.40.37.10">
    <property type="entry name" value="Lyase, Ornithine Decarboxylase, Chain A, domain 1"/>
    <property type="match status" value="1"/>
</dbReference>
<dbReference type="CDD" id="cd00622">
    <property type="entry name" value="PLPDE_III_ODC"/>
    <property type="match status" value="1"/>
</dbReference>
<reference evidence="12" key="1">
    <citation type="submission" date="2025-08" db="UniProtKB">
        <authorList>
            <consortium name="Ensembl"/>
        </authorList>
    </citation>
    <scope>IDENTIFICATION</scope>
</reference>
<protein>
    <recommendedName>
        <fullName evidence="14">Ornithine decarboxylase</fullName>
    </recommendedName>
</protein>
<dbReference type="GO" id="GO:0033387">
    <property type="term" value="P:putrescine biosynthetic process from arginine, via ornithine"/>
    <property type="evidence" value="ECO:0007669"/>
    <property type="project" value="TreeGrafter"/>
</dbReference>
<dbReference type="InterPro" id="IPR029066">
    <property type="entry name" value="PLP-binding_barrel"/>
</dbReference>
<evidence type="ECO:0000256" key="6">
    <source>
        <dbReference type="ARBA" id="ARBA00037173"/>
    </source>
</evidence>
<evidence type="ECO:0008006" key="14">
    <source>
        <dbReference type="Google" id="ProtNLM"/>
    </source>
</evidence>
<dbReference type="PANTHER" id="PTHR11482">
    <property type="entry name" value="ARGININE/DIAMINOPIMELATE/ORNITHINE DECARBOXYLASE"/>
    <property type="match status" value="1"/>
</dbReference>
<comment type="function">
    <text evidence="6">Catalyzes the first and rate-limiting step of polyamine biosynthesis that converts ornithine into putrescine, which is the precursor for the polyamines, spermidine and spermine. Polyamines are essential for cell proliferation and are implicated in cellular processes, ranging from DNA replication to apoptosis.</text>
</comment>
<sequence>MRAPVGNPEESGESPGSVWPKDLIPLEPGETAWQVVMKKIKELSDWDGRDPFTVADLDVLASRHQLFRQALPRVSPFYAVKCNNNPWVLRVLAALGTGFDCASQVELEQVLGLGVAPSRIIYANPCKPVSHIQYAAHHGVQLLTFDSEEELIKLAQHYPGARLVLRLCTQDSESIFPLSAKFGASLELCEHLLKSARDLGLAVVGTSFHVGSSCQTPHSFMQAITNCRRVFKMGLRIGHDMSFLDIGGGFPGKEGPDPKFEEMAGVINATLAQDFPEGSGVEIIAEPGRFYAAPVCTIVVNIIAKKAVVETGGHRKLLYYLNDGYYGDFRISLREPEPRMPTVVKALGPEPPLFSCLLFGPTCDAFDKLFLEELQLPELDVGDWLVFPAMGAYTSTMTSTFNGFPPASICCTLGPELRRLLESTPQAGTRLEQRLS</sequence>
<dbReference type="PANTHER" id="PTHR11482:SF57">
    <property type="entry name" value="GENE MODEL 853, (NCBI)"/>
    <property type="match status" value="1"/>
</dbReference>
<evidence type="ECO:0000256" key="9">
    <source>
        <dbReference type="SAM" id="MobiDB-lite"/>
    </source>
</evidence>
<feature type="domain" description="Orn/DAP/Arg decarboxylase 2 C-terminal" evidence="10">
    <location>
        <begin position="294"/>
        <end position="391"/>
    </location>
</feature>
<dbReference type="SUPFAM" id="SSF51419">
    <property type="entry name" value="PLP-binding barrel"/>
    <property type="match status" value="1"/>
</dbReference>
<dbReference type="AlphaFoldDB" id="A0A8C3X7U2"/>
<dbReference type="InterPro" id="IPR022643">
    <property type="entry name" value="De-COase2_C"/>
</dbReference>
<organism evidence="12 13">
    <name type="scientific">Catagonus wagneri</name>
    <name type="common">Chacoan peccary</name>
    <dbReference type="NCBI Taxonomy" id="51154"/>
    <lineage>
        <taxon>Eukaryota</taxon>
        <taxon>Metazoa</taxon>
        <taxon>Chordata</taxon>
        <taxon>Craniata</taxon>
        <taxon>Vertebrata</taxon>
        <taxon>Euteleostomi</taxon>
        <taxon>Mammalia</taxon>
        <taxon>Eutheria</taxon>
        <taxon>Laurasiatheria</taxon>
        <taxon>Artiodactyla</taxon>
        <taxon>Suina</taxon>
        <taxon>Tayassuidae</taxon>
        <taxon>Catagonus</taxon>
    </lineage>
</organism>
<keyword evidence="5" id="KW-0456">Lyase</keyword>
<feature type="domain" description="Orn/DAP/Arg decarboxylase 2 N-terminal" evidence="11">
    <location>
        <begin position="60"/>
        <end position="293"/>
    </location>
</feature>
<dbReference type="GO" id="GO:0005737">
    <property type="term" value="C:cytoplasm"/>
    <property type="evidence" value="ECO:0007669"/>
    <property type="project" value="TreeGrafter"/>
</dbReference>
<dbReference type="Proteomes" id="UP000694540">
    <property type="component" value="Unplaced"/>
</dbReference>
<evidence type="ECO:0000256" key="3">
    <source>
        <dbReference type="ARBA" id="ARBA00022898"/>
    </source>
</evidence>
<feature type="region of interest" description="Disordered" evidence="9">
    <location>
        <begin position="1"/>
        <end position="21"/>
    </location>
</feature>
<proteinExistence type="inferred from homology"/>
<name>A0A8C3X7U2_9CETA</name>
<feature type="modified residue" description="N6-(pyridoxal phosphate)lysine" evidence="7">
    <location>
        <position position="81"/>
    </location>
</feature>
<dbReference type="SUPFAM" id="SSF50621">
    <property type="entry name" value="Alanine racemase C-terminal domain-like"/>
    <property type="match status" value="1"/>
</dbReference>
<evidence type="ECO:0000256" key="4">
    <source>
        <dbReference type="ARBA" id="ARBA00023115"/>
    </source>
</evidence>
<evidence type="ECO:0000256" key="8">
    <source>
        <dbReference type="RuleBase" id="RU003737"/>
    </source>
</evidence>
<dbReference type="Pfam" id="PF02784">
    <property type="entry name" value="Orn_Arg_deC_N"/>
    <property type="match status" value="1"/>
</dbReference>
<evidence type="ECO:0000256" key="5">
    <source>
        <dbReference type="ARBA" id="ARBA00023239"/>
    </source>
</evidence>
<evidence type="ECO:0000259" key="10">
    <source>
        <dbReference type="Pfam" id="PF00278"/>
    </source>
</evidence>
<dbReference type="Pfam" id="PF00278">
    <property type="entry name" value="Orn_DAP_Arg_deC"/>
    <property type="match status" value="1"/>
</dbReference>
<keyword evidence="4" id="KW-0620">Polyamine biosynthesis</keyword>
<reference evidence="12" key="2">
    <citation type="submission" date="2025-09" db="UniProtKB">
        <authorList>
            <consortium name="Ensembl"/>
        </authorList>
    </citation>
    <scope>IDENTIFICATION</scope>
</reference>
<dbReference type="InterPro" id="IPR002433">
    <property type="entry name" value="Orn_de-COase"/>
</dbReference>
<dbReference type="FunFam" id="3.20.20.10:FF:000006">
    <property type="entry name" value="Ornithine decarboxylase 1"/>
    <property type="match status" value="1"/>
</dbReference>
<accession>A0A8C3X7U2</accession>
<evidence type="ECO:0000256" key="1">
    <source>
        <dbReference type="ARBA" id="ARBA00001933"/>
    </source>
</evidence>